<keyword evidence="5" id="KW-1185">Reference proteome</keyword>
<feature type="chain" id="PRO_5012071195" evidence="2">
    <location>
        <begin position="22"/>
        <end position="457"/>
    </location>
</feature>
<keyword evidence="1 2" id="KW-0732">Signal</keyword>
<dbReference type="PANTHER" id="PTHR42754">
    <property type="entry name" value="ENDOGLUCANASE"/>
    <property type="match status" value="1"/>
</dbReference>
<evidence type="ECO:0000256" key="1">
    <source>
        <dbReference type="ARBA" id="ARBA00022729"/>
    </source>
</evidence>
<evidence type="ECO:0000259" key="3">
    <source>
        <dbReference type="Pfam" id="PF18962"/>
    </source>
</evidence>
<dbReference type="InterPro" id="IPR011047">
    <property type="entry name" value="Quinoprotein_ADH-like_sf"/>
</dbReference>
<evidence type="ECO:0000313" key="4">
    <source>
        <dbReference type="EMBL" id="SIN86048.1"/>
    </source>
</evidence>
<dbReference type="SUPFAM" id="SSF50998">
    <property type="entry name" value="Quinoprotein alcohol dehydrogenase-like"/>
    <property type="match status" value="1"/>
</dbReference>
<feature type="domain" description="Secretion system C-terminal sorting" evidence="3">
    <location>
        <begin position="387"/>
        <end position="454"/>
    </location>
</feature>
<dbReference type="AlphaFoldDB" id="A0A1N6ESR5"/>
<dbReference type="PANTHER" id="PTHR42754:SF1">
    <property type="entry name" value="LIPOPROTEIN"/>
    <property type="match status" value="1"/>
</dbReference>
<reference evidence="5" key="1">
    <citation type="submission" date="2016-11" db="EMBL/GenBank/DDBJ databases">
        <authorList>
            <person name="Varghese N."/>
            <person name="Submissions S."/>
        </authorList>
    </citation>
    <scope>NUCLEOTIDE SEQUENCE [LARGE SCALE GENOMIC DNA]</scope>
    <source>
        <strain evidence="5">DSM 27623</strain>
    </source>
</reference>
<feature type="signal peptide" evidence="2">
    <location>
        <begin position="1"/>
        <end position="21"/>
    </location>
</feature>
<dbReference type="EMBL" id="FSRK01000001">
    <property type="protein sequence ID" value="SIN86048.1"/>
    <property type="molecule type" value="Genomic_DNA"/>
</dbReference>
<dbReference type="Proteomes" id="UP000185207">
    <property type="component" value="Unassembled WGS sequence"/>
</dbReference>
<gene>
    <name evidence="4" type="ORF">SAMN05444409_0828</name>
</gene>
<proteinExistence type="predicted"/>
<dbReference type="Gene3D" id="2.130.10.10">
    <property type="entry name" value="YVTN repeat-like/Quinoprotein amine dehydrogenase"/>
    <property type="match status" value="1"/>
</dbReference>
<dbReference type="InterPro" id="IPR015943">
    <property type="entry name" value="WD40/YVTN_repeat-like_dom_sf"/>
</dbReference>
<evidence type="ECO:0000256" key="2">
    <source>
        <dbReference type="SAM" id="SignalP"/>
    </source>
</evidence>
<dbReference type="InterPro" id="IPR026444">
    <property type="entry name" value="Secre_tail"/>
</dbReference>
<protein>
    <submittedName>
        <fullName evidence="4">Por secretion system C-terminal sorting domain-containing protein</fullName>
    </submittedName>
</protein>
<evidence type="ECO:0000313" key="5">
    <source>
        <dbReference type="Proteomes" id="UP000185207"/>
    </source>
</evidence>
<organism evidence="4 5">
    <name type="scientific">Epilithonimonas zeae</name>
    <dbReference type="NCBI Taxonomy" id="1416779"/>
    <lineage>
        <taxon>Bacteria</taxon>
        <taxon>Pseudomonadati</taxon>
        <taxon>Bacteroidota</taxon>
        <taxon>Flavobacteriia</taxon>
        <taxon>Flavobacteriales</taxon>
        <taxon>Weeksellaceae</taxon>
        <taxon>Chryseobacterium group</taxon>
        <taxon>Epilithonimonas</taxon>
    </lineage>
</organism>
<dbReference type="STRING" id="1416779.SAMN05444409_0828"/>
<name>A0A1N6ESR5_9FLAO</name>
<dbReference type="OrthoDB" id="9811934at2"/>
<sequence>MKTKFTLLVLVGLFTMFGAQSTAPELLWQKTISPVNNSTLMYSGGSVQLSDGSYVFTGSSNTFIPQINKVNSNGDLLWQKTLPDLFNNIPFLLGKDSNENLYFITENAGNNNPSFVKLDLNGNVIWTKTITVNNQETFVVDMDILADGSIILSGDFEDDTSLSYFFGKYDTNGNQLWIKTRTYTQYPGSMIFDTVPLADGGFALVGETVYYDEETDIENEYGWIAKYNASRDLVWENTYISEGESIYEKGLINNAGELLVAGVNHESATKTLLTKKSSSGNTIWTNNYFGDNYYDIALTPGTDNGYLLSFSEFNSNNSIIKKITETGVTAWEHNYKDLVGENNRFSTFIKTNDNNLFAMSLKDNNYALYKFGGTLAVQDLSKSIIGVYPNPVKNMLQIKSKENISGFEIYSQDGKKIVSGQNENVSKLDFSNLPNGNYILKLKTKLNEESFKIIKSN</sequence>
<accession>A0A1N6ESR5</accession>
<dbReference type="RefSeq" id="WP_083600633.1">
    <property type="nucleotide sequence ID" value="NZ_FSRK01000001.1"/>
</dbReference>
<dbReference type="Pfam" id="PF18962">
    <property type="entry name" value="Por_Secre_tail"/>
    <property type="match status" value="1"/>
</dbReference>
<dbReference type="NCBIfam" id="TIGR04183">
    <property type="entry name" value="Por_Secre_tail"/>
    <property type="match status" value="1"/>
</dbReference>